<keyword evidence="4" id="KW-1185">Reference proteome</keyword>
<dbReference type="EMBL" id="FOEN01000002">
    <property type="protein sequence ID" value="SEP78482.1"/>
    <property type="molecule type" value="Genomic_DNA"/>
</dbReference>
<dbReference type="Proteomes" id="UP000198833">
    <property type="component" value="Unassembled WGS sequence"/>
</dbReference>
<dbReference type="InterPro" id="IPR009343">
    <property type="entry name" value="DUF1002"/>
</dbReference>
<evidence type="ECO:0000313" key="4">
    <source>
        <dbReference type="Proteomes" id="UP000198833"/>
    </source>
</evidence>
<feature type="chain" id="PRO_5038411970" evidence="2">
    <location>
        <begin position="24"/>
        <end position="558"/>
    </location>
</feature>
<feature type="compositionally biased region" description="Polar residues" evidence="1">
    <location>
        <begin position="547"/>
        <end position="558"/>
    </location>
</feature>
<evidence type="ECO:0000313" key="3">
    <source>
        <dbReference type="EMBL" id="SEP78482.1"/>
    </source>
</evidence>
<sequence length="558" mass="61072">MKKFNKILSASAATLMLTLPIYSAVSNVHTVSAIQATQSQQQELVALGASLSDQQAQETLQLLGAGDFPAGQIKYVDGNIINQYLQDGSNSSTVVYSSAFIQQMPEGHGVQVQIVTPQNILNVSQLTYQNAAITAGAKNAQIRVATVEPVTGEGALAGVYALLAQSGVEVKTEDVAVAQKEITLVNELEKQTGLNNTQVNQAVAEVKTEITNNIVNQTEVNETVINNIIVSVIEEKGIDPEEHPEIVDELKDYAKEYSQTDAAANEDTIQQLQESTTPVWSDALTQLDPSLTYADAQARPRLDFSQDDNIMPEIQSLTSKFYNDLDQALSPLANYSYSFVLESLNPEMTTENKQALNALRTEIFYHLNGQWAEMFGSSQLQSQWMENLNSFENLKLSDPVLAEIYLQIGIQTGLMPQAYSYHVMDQEGSIVFIDVVEDAGDHINTSHYKYDIATGTVLDAVTDTPVTPMDYTSIFGKNLEDLRSNPVTIPADYQVPENYLENPQSSESETTVEDETTTASEAVEDTTATEEVTSQEDVISEDDNQVSEDQSSAADQAE</sequence>
<evidence type="ECO:0000256" key="2">
    <source>
        <dbReference type="SAM" id="SignalP"/>
    </source>
</evidence>
<gene>
    <name evidence="3" type="ORF">SAMN04488558_10241</name>
</gene>
<feature type="compositionally biased region" description="Acidic residues" evidence="1">
    <location>
        <begin position="510"/>
        <end position="528"/>
    </location>
</feature>
<dbReference type="AlphaFoldDB" id="A0A1H9ANU9"/>
<organism evidence="3 4">
    <name type="scientific">Ignavigranum ruoffiae</name>
    <dbReference type="NCBI Taxonomy" id="89093"/>
    <lineage>
        <taxon>Bacteria</taxon>
        <taxon>Bacillati</taxon>
        <taxon>Bacillota</taxon>
        <taxon>Bacilli</taxon>
        <taxon>Lactobacillales</taxon>
        <taxon>Aerococcaceae</taxon>
        <taxon>Ignavigranum</taxon>
    </lineage>
</organism>
<feature type="signal peptide" evidence="2">
    <location>
        <begin position="1"/>
        <end position="23"/>
    </location>
</feature>
<dbReference type="OrthoDB" id="9810153at2"/>
<feature type="region of interest" description="Disordered" evidence="1">
    <location>
        <begin position="500"/>
        <end position="558"/>
    </location>
</feature>
<evidence type="ECO:0000256" key="1">
    <source>
        <dbReference type="SAM" id="MobiDB-lite"/>
    </source>
</evidence>
<dbReference type="RefSeq" id="WP_092570388.1">
    <property type="nucleotide sequence ID" value="NZ_FOEN01000002.1"/>
</dbReference>
<name>A0A1H9ANU9_9LACT</name>
<dbReference type="STRING" id="89093.SAMN04488558_10241"/>
<accession>A0A1H9ANU9</accession>
<protein>
    <submittedName>
        <fullName evidence="3">Uncharacterized protein YpuA, DUF1002 family</fullName>
    </submittedName>
</protein>
<dbReference type="Pfam" id="PF06207">
    <property type="entry name" value="DUF1002"/>
    <property type="match status" value="1"/>
</dbReference>
<proteinExistence type="predicted"/>
<reference evidence="3 4" key="1">
    <citation type="submission" date="2016-10" db="EMBL/GenBank/DDBJ databases">
        <authorList>
            <person name="de Groot N.N."/>
        </authorList>
    </citation>
    <scope>NUCLEOTIDE SEQUENCE [LARGE SCALE GENOMIC DNA]</scope>
    <source>
        <strain evidence="3 4">DSM 15695</strain>
    </source>
</reference>
<keyword evidence="2" id="KW-0732">Signal</keyword>